<sequence>MIQIEINQDQLERLYLQKVEERLNEIESKHYFMDSKQLTTYLNMSWPTVVKHFLYEEEFGAIRLGSKWLFNRKEVDKYMDKFYKAVRDSGGDIQKYVSKF</sequence>
<gene>
    <name evidence="1" type="ORF">H4683_004134</name>
</gene>
<dbReference type="AlphaFoldDB" id="A0A927MN52"/>
<name>A0A927MN52_9BACL</name>
<proteinExistence type="predicted"/>
<dbReference type="Proteomes" id="UP000658225">
    <property type="component" value="Unassembled WGS sequence"/>
</dbReference>
<protein>
    <submittedName>
        <fullName evidence="1">Excisionase family DNA binding protein</fullName>
    </submittedName>
</protein>
<evidence type="ECO:0000313" key="1">
    <source>
        <dbReference type="EMBL" id="MBE1557008.1"/>
    </source>
</evidence>
<keyword evidence="2" id="KW-1185">Reference proteome</keyword>
<organism evidence="1 2">
    <name type="scientific">Sporosarcina limicola</name>
    <dbReference type="NCBI Taxonomy" id="34101"/>
    <lineage>
        <taxon>Bacteria</taxon>
        <taxon>Bacillati</taxon>
        <taxon>Bacillota</taxon>
        <taxon>Bacilli</taxon>
        <taxon>Bacillales</taxon>
        <taxon>Caryophanaceae</taxon>
        <taxon>Sporosarcina</taxon>
    </lineage>
</organism>
<evidence type="ECO:0000313" key="2">
    <source>
        <dbReference type="Proteomes" id="UP000658225"/>
    </source>
</evidence>
<comment type="caution">
    <text evidence="1">The sequence shown here is derived from an EMBL/GenBank/DDBJ whole genome shotgun (WGS) entry which is preliminary data.</text>
</comment>
<dbReference type="EMBL" id="JADBEL010000044">
    <property type="protein sequence ID" value="MBE1557008.1"/>
    <property type="molecule type" value="Genomic_DNA"/>
</dbReference>
<dbReference type="RefSeq" id="WP_192600597.1">
    <property type="nucleotide sequence ID" value="NZ_JADBEL010000044.1"/>
</dbReference>
<accession>A0A927MN52</accession>
<reference evidence="1" key="1">
    <citation type="submission" date="2020-10" db="EMBL/GenBank/DDBJ databases">
        <title>Genomic Encyclopedia of Type Strains, Phase IV (KMG-IV): sequencing the most valuable type-strain genomes for metagenomic binning, comparative biology and taxonomic classification.</title>
        <authorList>
            <person name="Goeker M."/>
        </authorList>
    </citation>
    <scope>NUCLEOTIDE SEQUENCE</scope>
    <source>
        <strain evidence="1">DSM 13886</strain>
    </source>
</reference>